<keyword evidence="3" id="KW-1185">Reference proteome</keyword>
<name>A0A7K3TKK3_9BIFI</name>
<feature type="transmembrane region" description="Helical" evidence="1">
    <location>
        <begin position="15"/>
        <end position="34"/>
    </location>
</feature>
<keyword evidence="1" id="KW-1133">Transmembrane helix</keyword>
<evidence type="ECO:0000256" key="1">
    <source>
        <dbReference type="SAM" id="Phobius"/>
    </source>
</evidence>
<dbReference type="Proteomes" id="UP000469763">
    <property type="component" value="Unassembled WGS sequence"/>
</dbReference>
<evidence type="ECO:0000313" key="2">
    <source>
        <dbReference type="EMBL" id="NEG79160.1"/>
    </source>
</evidence>
<dbReference type="EMBL" id="WHZY01000017">
    <property type="protein sequence ID" value="NEG79160.1"/>
    <property type="molecule type" value="Genomic_DNA"/>
</dbReference>
<reference evidence="2 3" key="1">
    <citation type="submission" date="2019-10" db="EMBL/GenBank/DDBJ databases">
        <title>Bifidobacterium from non-human primates.</title>
        <authorList>
            <person name="Modesto M."/>
        </authorList>
    </citation>
    <scope>NUCLEOTIDE SEQUENCE [LARGE SCALE GENOMIC DNA]</scope>
    <source>
        <strain evidence="2 3">TREC</strain>
    </source>
</reference>
<proteinExistence type="predicted"/>
<accession>A0A7K3TKK3</accession>
<evidence type="ECO:0000313" key="3">
    <source>
        <dbReference type="Proteomes" id="UP000469763"/>
    </source>
</evidence>
<dbReference type="AlphaFoldDB" id="A0A7K3TKK3"/>
<gene>
    <name evidence="2" type="ORF">GFD22_09300</name>
</gene>
<organism evidence="2 3">
    <name type="scientific">Bifidobacterium avesanii</name>
    <dbReference type="NCBI Taxonomy" id="1798157"/>
    <lineage>
        <taxon>Bacteria</taxon>
        <taxon>Bacillati</taxon>
        <taxon>Actinomycetota</taxon>
        <taxon>Actinomycetes</taxon>
        <taxon>Bifidobacteriales</taxon>
        <taxon>Bifidobacteriaceae</taxon>
        <taxon>Bifidobacterium</taxon>
    </lineage>
</organism>
<dbReference type="RefSeq" id="WP_152350933.1">
    <property type="nucleotide sequence ID" value="NZ_WBSN01000017.1"/>
</dbReference>
<protein>
    <submittedName>
        <fullName evidence="2">Uncharacterized protein</fullName>
    </submittedName>
</protein>
<sequence>MTAHEVLAWLTTTRVPVWMVVLALFIGLFVRELAEAWSHSRERERAYKAYWDEKGGEDDDEDYRR</sequence>
<keyword evidence="1" id="KW-0812">Transmembrane</keyword>
<comment type="caution">
    <text evidence="2">The sequence shown here is derived from an EMBL/GenBank/DDBJ whole genome shotgun (WGS) entry which is preliminary data.</text>
</comment>
<keyword evidence="1" id="KW-0472">Membrane</keyword>